<protein>
    <recommendedName>
        <fullName evidence="4">Ankyrin repeat-containing protein</fullName>
    </recommendedName>
</protein>
<evidence type="ECO:0000313" key="2">
    <source>
        <dbReference type="EMBL" id="KAK1593259.1"/>
    </source>
</evidence>
<keyword evidence="3" id="KW-1185">Reference proteome</keyword>
<dbReference type="EMBL" id="JAHLJV010000026">
    <property type="protein sequence ID" value="KAK1593259.1"/>
    <property type="molecule type" value="Genomic_DNA"/>
</dbReference>
<organism evidence="2 3">
    <name type="scientific">Colletotrichum navitas</name>
    <dbReference type="NCBI Taxonomy" id="681940"/>
    <lineage>
        <taxon>Eukaryota</taxon>
        <taxon>Fungi</taxon>
        <taxon>Dikarya</taxon>
        <taxon>Ascomycota</taxon>
        <taxon>Pezizomycotina</taxon>
        <taxon>Sordariomycetes</taxon>
        <taxon>Hypocreomycetidae</taxon>
        <taxon>Glomerellales</taxon>
        <taxon>Glomerellaceae</taxon>
        <taxon>Colletotrichum</taxon>
        <taxon>Colletotrichum graminicola species complex</taxon>
    </lineage>
</organism>
<sequence length="176" mass="19774">MLFELIIAMLLGIFRACEGSPTYQEEYRVNYVPRFVDSWHGPQIVAPDTPYVAAAGPKHLYFIDTRFDPETAKHIKKQIEWAAALMGPEDVIKIDEISATAEVRNVPTNETLFVFDPSYARIFFAKGINRRNPDIKLPEHESAGDCLVAHDIGTSLTKRIGSCFGHGCDTRADCER</sequence>
<reference evidence="2" key="1">
    <citation type="submission" date="2021-06" db="EMBL/GenBank/DDBJ databases">
        <title>Comparative genomics, transcriptomics and evolutionary studies reveal genomic signatures of adaptation to plant cell wall in hemibiotrophic fungi.</title>
        <authorList>
            <consortium name="DOE Joint Genome Institute"/>
            <person name="Baroncelli R."/>
            <person name="Diaz J.F."/>
            <person name="Benocci T."/>
            <person name="Peng M."/>
            <person name="Battaglia E."/>
            <person name="Haridas S."/>
            <person name="Andreopoulos W."/>
            <person name="Labutti K."/>
            <person name="Pangilinan J."/>
            <person name="Floch G.L."/>
            <person name="Makela M.R."/>
            <person name="Henrissat B."/>
            <person name="Grigoriev I.V."/>
            <person name="Crouch J.A."/>
            <person name="De Vries R.P."/>
            <person name="Sukno S.A."/>
            <person name="Thon M.R."/>
        </authorList>
    </citation>
    <scope>NUCLEOTIDE SEQUENCE</scope>
    <source>
        <strain evidence="2">CBS 125086</strain>
    </source>
</reference>
<dbReference type="AlphaFoldDB" id="A0AAD8Q0K3"/>
<evidence type="ECO:0000313" key="3">
    <source>
        <dbReference type="Proteomes" id="UP001230504"/>
    </source>
</evidence>
<name>A0AAD8Q0K3_9PEZI</name>
<keyword evidence="1" id="KW-0732">Signal</keyword>
<feature type="signal peptide" evidence="1">
    <location>
        <begin position="1"/>
        <end position="19"/>
    </location>
</feature>
<dbReference type="RefSeq" id="XP_060414570.1">
    <property type="nucleotide sequence ID" value="XM_060557706.1"/>
</dbReference>
<evidence type="ECO:0000256" key="1">
    <source>
        <dbReference type="SAM" id="SignalP"/>
    </source>
</evidence>
<dbReference type="Proteomes" id="UP001230504">
    <property type="component" value="Unassembled WGS sequence"/>
</dbReference>
<gene>
    <name evidence="2" type="ORF">LY79DRAFT_552262</name>
</gene>
<dbReference type="GeneID" id="85441946"/>
<accession>A0AAD8Q0K3</accession>
<proteinExistence type="predicted"/>
<comment type="caution">
    <text evidence="2">The sequence shown here is derived from an EMBL/GenBank/DDBJ whole genome shotgun (WGS) entry which is preliminary data.</text>
</comment>
<feature type="chain" id="PRO_5041960508" description="Ankyrin repeat-containing protein" evidence="1">
    <location>
        <begin position="20"/>
        <end position="176"/>
    </location>
</feature>
<evidence type="ECO:0008006" key="4">
    <source>
        <dbReference type="Google" id="ProtNLM"/>
    </source>
</evidence>